<dbReference type="RefSeq" id="WP_406855503.1">
    <property type="nucleotide sequence ID" value="NZ_CP157484.1"/>
</dbReference>
<sequence length="285" mass="27473">MVRIMSTTGANGAGNGGGGAFWGSLTHSATAVFAPVNIAVAGVGAHALARQDNSVAFQQGAVQKAGIGGHGGSGDSAFGGGQSFVAWEGRHYVDGVKAHHYPFGPDAGFATGGNEAGVGGTGSFYGAITHQTFALYSPINIAISAAGSAATAVQTNDVAFHQGAVQIAGVGGAGGNGDTAAGGDILSHGAGVTGSGAVSTGGNHAGGGGDGFAFGSLFDMDVAVYAPINIAISGVHASAAALQLNDVLFDQGSIQIAGIGGDGGHGNSSFGGHLLQLLEDFHILA</sequence>
<organism evidence="1">
    <name type="scientific">Alsobacter sp. KACC 23698</name>
    <dbReference type="NCBI Taxonomy" id="3149229"/>
    <lineage>
        <taxon>Bacteria</taxon>
        <taxon>Pseudomonadati</taxon>
        <taxon>Pseudomonadota</taxon>
        <taxon>Alphaproteobacteria</taxon>
        <taxon>Hyphomicrobiales</taxon>
        <taxon>Alsobacteraceae</taxon>
        <taxon>Alsobacter</taxon>
    </lineage>
</organism>
<accession>A0AAU7JE37</accession>
<name>A0AAU7JE37_9HYPH</name>
<reference evidence="1" key="1">
    <citation type="submission" date="2024-05" db="EMBL/GenBank/DDBJ databases">
        <authorList>
            <person name="Kim S."/>
            <person name="Heo J."/>
            <person name="Choi H."/>
            <person name="Choi Y."/>
            <person name="Kwon S.-W."/>
            <person name="Kim Y."/>
        </authorList>
    </citation>
    <scope>NUCLEOTIDE SEQUENCE</scope>
    <source>
        <strain evidence="1">KACC 23698</strain>
    </source>
</reference>
<evidence type="ECO:0000313" key="1">
    <source>
        <dbReference type="EMBL" id="XBO38662.1"/>
    </source>
</evidence>
<dbReference type="AlphaFoldDB" id="A0AAU7JE37"/>
<gene>
    <name evidence="1" type="ORF">ABEG18_23695</name>
</gene>
<evidence type="ECO:0008006" key="2">
    <source>
        <dbReference type="Google" id="ProtNLM"/>
    </source>
</evidence>
<proteinExistence type="predicted"/>
<protein>
    <recommendedName>
        <fullName evidence="2">PE-PGRS family protein</fullName>
    </recommendedName>
</protein>
<dbReference type="EMBL" id="CP157484">
    <property type="protein sequence ID" value="XBO38662.1"/>
    <property type="molecule type" value="Genomic_DNA"/>
</dbReference>